<dbReference type="AlphaFoldDB" id="A0A1A9WTN7"/>
<name>A0A1A9WTN7_9MUSC</name>
<dbReference type="Proteomes" id="UP000091820">
    <property type="component" value="Unassembled WGS sequence"/>
</dbReference>
<dbReference type="EnsemblMetazoa" id="GBRI031546-RA">
    <property type="protein sequence ID" value="GBRI031546-PA"/>
    <property type="gene ID" value="GBRI031546"/>
</dbReference>
<protein>
    <submittedName>
        <fullName evidence="1">Uncharacterized protein</fullName>
    </submittedName>
</protein>
<evidence type="ECO:0000313" key="2">
    <source>
        <dbReference type="Proteomes" id="UP000091820"/>
    </source>
</evidence>
<keyword evidence="2" id="KW-1185">Reference proteome</keyword>
<sequence length="72" mass="8499">MDVENFIESPFTSFPEQCSYIEFFISHPQQNLIVQMQEETSSNSSKLNDQRNASYAHTYKKQNEMSKIIIEF</sequence>
<dbReference type="VEuPathDB" id="VectorBase:GBRI031546"/>
<accession>A0A1A9WTN7</accession>
<reference evidence="1" key="2">
    <citation type="submission" date="2020-05" db="UniProtKB">
        <authorList>
            <consortium name="EnsemblMetazoa"/>
        </authorList>
    </citation>
    <scope>IDENTIFICATION</scope>
    <source>
        <strain evidence="1">IAEA</strain>
    </source>
</reference>
<reference evidence="2" key="1">
    <citation type="submission" date="2014-03" db="EMBL/GenBank/DDBJ databases">
        <authorList>
            <person name="Aksoy S."/>
            <person name="Warren W."/>
            <person name="Wilson R.K."/>
        </authorList>
    </citation>
    <scope>NUCLEOTIDE SEQUENCE [LARGE SCALE GENOMIC DNA]</scope>
    <source>
        <strain evidence="2">IAEA</strain>
    </source>
</reference>
<proteinExistence type="predicted"/>
<organism evidence="1 2">
    <name type="scientific">Glossina brevipalpis</name>
    <dbReference type="NCBI Taxonomy" id="37001"/>
    <lineage>
        <taxon>Eukaryota</taxon>
        <taxon>Metazoa</taxon>
        <taxon>Ecdysozoa</taxon>
        <taxon>Arthropoda</taxon>
        <taxon>Hexapoda</taxon>
        <taxon>Insecta</taxon>
        <taxon>Pterygota</taxon>
        <taxon>Neoptera</taxon>
        <taxon>Endopterygota</taxon>
        <taxon>Diptera</taxon>
        <taxon>Brachycera</taxon>
        <taxon>Muscomorpha</taxon>
        <taxon>Hippoboscoidea</taxon>
        <taxon>Glossinidae</taxon>
        <taxon>Glossina</taxon>
    </lineage>
</organism>
<evidence type="ECO:0000313" key="1">
    <source>
        <dbReference type="EnsemblMetazoa" id="GBRI031546-PA"/>
    </source>
</evidence>